<evidence type="ECO:0000256" key="3">
    <source>
        <dbReference type="ARBA" id="ARBA00022679"/>
    </source>
</evidence>
<dbReference type="InterPro" id="IPR006235">
    <property type="entry name" value="OAc-hSer/O-AcSer_sulfhydrylase"/>
</dbReference>
<protein>
    <submittedName>
        <fullName evidence="7">O-acetylhomoserine (Thiol)-lyase</fullName>
    </submittedName>
</protein>
<dbReference type="GO" id="GO:0005737">
    <property type="term" value="C:cytoplasm"/>
    <property type="evidence" value="ECO:0007669"/>
    <property type="project" value="TreeGrafter"/>
</dbReference>
<dbReference type="InterPro" id="IPR015421">
    <property type="entry name" value="PyrdxlP-dep_Trfase_major"/>
</dbReference>
<dbReference type="RefSeq" id="WP_078924709.1">
    <property type="nucleotide sequence ID" value="NZ_FUXB01000001.1"/>
</dbReference>
<dbReference type="GO" id="GO:0016829">
    <property type="term" value="F:lyase activity"/>
    <property type="evidence" value="ECO:0007669"/>
    <property type="project" value="UniProtKB-KW"/>
</dbReference>
<dbReference type="SUPFAM" id="SSF53383">
    <property type="entry name" value="PLP-dependent transferases"/>
    <property type="match status" value="1"/>
</dbReference>
<dbReference type="GO" id="GO:0003961">
    <property type="term" value="F:O-acetylhomoserine aminocarboxypropyltransferase activity"/>
    <property type="evidence" value="ECO:0007669"/>
    <property type="project" value="TreeGrafter"/>
</dbReference>
<evidence type="ECO:0000256" key="5">
    <source>
        <dbReference type="PIRSR" id="PIRSR001434-2"/>
    </source>
</evidence>
<gene>
    <name evidence="7" type="ORF">SAMN02745782_00308</name>
</gene>
<organism evidence="7 8">
    <name type="scientific">Vibrio cincinnatiensis DSM 19608</name>
    <dbReference type="NCBI Taxonomy" id="1123491"/>
    <lineage>
        <taxon>Bacteria</taxon>
        <taxon>Pseudomonadati</taxon>
        <taxon>Pseudomonadota</taxon>
        <taxon>Gammaproteobacteria</taxon>
        <taxon>Vibrionales</taxon>
        <taxon>Vibrionaceae</taxon>
        <taxon>Vibrio</taxon>
    </lineage>
</organism>
<dbReference type="EMBL" id="FUXB01000001">
    <property type="protein sequence ID" value="SJZ44270.1"/>
    <property type="molecule type" value="Genomic_DNA"/>
</dbReference>
<dbReference type="FunFam" id="3.40.640.10:FF:000035">
    <property type="entry name" value="O-succinylhomoserine sulfhydrylase"/>
    <property type="match status" value="1"/>
</dbReference>
<keyword evidence="7" id="KW-0456">Lyase</keyword>
<comment type="cofactor">
    <cofactor evidence="1 6">
        <name>pyridoxal 5'-phosphate</name>
        <dbReference type="ChEBI" id="CHEBI:597326"/>
    </cofactor>
</comment>
<sequence>MKRETIALHHGYQPDNQNAVAIPVHQTTSFSFDNAQHAADLFDLKVQGNIYSRIMNPTCDVLEQRIAALEGGVGALAVASGMAAITYAIQTIAQTGDNIVSISELYGGTYNLFAHTLPRQGIEVRFADKDNFNHIAQLIDANTRAIFCESIGNPSGSIVDIQALADIAHQHGVPLIVDNTVATPFLLRPFEHGADIVVHSATKYIGGHGTTIGGLIVDSGQFPWAEHTERFPLLNQPDVSYHGVNYTQDIGAAAFIARARVVPLRNMGAALSAQSAWNLLQGLETLALRIERINQNSLAVAQWLSQHPQVSWVKYAGLPTHKDHHLAEKYMQGQASGILSFGIVGGRDAGARFYDALKLILRLVNIGDAKSCSAIPAATTHRQLNDEELKAAGVSADMVRLSIGIEHIDDLISDLDQALKASQ</sequence>
<dbReference type="Proteomes" id="UP000190834">
    <property type="component" value="Unassembled WGS sequence"/>
</dbReference>
<proteinExistence type="inferred from homology"/>
<keyword evidence="4 5" id="KW-0663">Pyridoxal phosphate</keyword>
<dbReference type="PROSITE" id="PS00868">
    <property type="entry name" value="CYS_MET_METAB_PP"/>
    <property type="match status" value="1"/>
</dbReference>
<reference evidence="8" key="1">
    <citation type="submission" date="2017-02" db="EMBL/GenBank/DDBJ databases">
        <authorList>
            <person name="Varghese N."/>
            <person name="Submissions S."/>
        </authorList>
    </citation>
    <scope>NUCLEOTIDE SEQUENCE [LARGE SCALE GENOMIC DNA]</scope>
    <source>
        <strain evidence="8">DSM 19608</strain>
    </source>
</reference>
<evidence type="ECO:0000256" key="1">
    <source>
        <dbReference type="ARBA" id="ARBA00001933"/>
    </source>
</evidence>
<dbReference type="STRING" id="1123491.SAMN02745782_00308"/>
<dbReference type="OrthoDB" id="9805807at2"/>
<dbReference type="AlphaFoldDB" id="A0A1T4KPC3"/>
<dbReference type="Pfam" id="PF01053">
    <property type="entry name" value="Cys_Met_Meta_PP"/>
    <property type="match status" value="1"/>
</dbReference>
<dbReference type="GO" id="GO:0019346">
    <property type="term" value="P:transsulfuration"/>
    <property type="evidence" value="ECO:0007669"/>
    <property type="project" value="InterPro"/>
</dbReference>
<dbReference type="GeneID" id="70583600"/>
<dbReference type="InterPro" id="IPR015422">
    <property type="entry name" value="PyrdxlP-dep_Trfase_small"/>
</dbReference>
<keyword evidence="8" id="KW-1185">Reference proteome</keyword>
<dbReference type="InterPro" id="IPR054542">
    <property type="entry name" value="Cys_met_metab_PP"/>
</dbReference>
<dbReference type="GO" id="GO:0030170">
    <property type="term" value="F:pyridoxal phosphate binding"/>
    <property type="evidence" value="ECO:0007669"/>
    <property type="project" value="InterPro"/>
</dbReference>
<dbReference type="CDD" id="cd00614">
    <property type="entry name" value="CGS_like"/>
    <property type="match status" value="1"/>
</dbReference>
<evidence type="ECO:0000256" key="2">
    <source>
        <dbReference type="ARBA" id="ARBA00009077"/>
    </source>
</evidence>
<dbReference type="PANTHER" id="PTHR43797:SF2">
    <property type="entry name" value="HOMOCYSTEINE_CYSTEINE SYNTHASE"/>
    <property type="match status" value="1"/>
</dbReference>
<evidence type="ECO:0000313" key="7">
    <source>
        <dbReference type="EMBL" id="SJZ44270.1"/>
    </source>
</evidence>
<dbReference type="NCBIfam" id="TIGR01326">
    <property type="entry name" value="OAH_OAS_sulfhy"/>
    <property type="match status" value="1"/>
</dbReference>
<dbReference type="GO" id="GO:0071269">
    <property type="term" value="P:L-homocysteine biosynthetic process"/>
    <property type="evidence" value="ECO:0007669"/>
    <property type="project" value="TreeGrafter"/>
</dbReference>
<dbReference type="Gene3D" id="3.90.1150.10">
    <property type="entry name" value="Aspartate Aminotransferase, domain 1"/>
    <property type="match status" value="1"/>
</dbReference>
<evidence type="ECO:0000256" key="4">
    <source>
        <dbReference type="ARBA" id="ARBA00022898"/>
    </source>
</evidence>
<evidence type="ECO:0000256" key="6">
    <source>
        <dbReference type="RuleBase" id="RU362118"/>
    </source>
</evidence>
<dbReference type="Gene3D" id="3.40.640.10">
    <property type="entry name" value="Type I PLP-dependent aspartate aminotransferase-like (Major domain)"/>
    <property type="match status" value="1"/>
</dbReference>
<dbReference type="GO" id="GO:0004124">
    <property type="term" value="F:cysteine synthase activity"/>
    <property type="evidence" value="ECO:0007669"/>
    <property type="project" value="TreeGrafter"/>
</dbReference>
<dbReference type="InterPro" id="IPR015424">
    <property type="entry name" value="PyrdxlP-dep_Trfase"/>
</dbReference>
<dbReference type="GO" id="GO:0006535">
    <property type="term" value="P:cysteine biosynthetic process from serine"/>
    <property type="evidence" value="ECO:0007669"/>
    <property type="project" value="TreeGrafter"/>
</dbReference>
<dbReference type="PIRSF" id="PIRSF001434">
    <property type="entry name" value="CGS"/>
    <property type="match status" value="1"/>
</dbReference>
<dbReference type="PANTHER" id="PTHR43797">
    <property type="entry name" value="HOMOCYSTEINE/CYSTEINE SYNTHASE"/>
    <property type="match status" value="1"/>
</dbReference>
<evidence type="ECO:0000313" key="8">
    <source>
        <dbReference type="Proteomes" id="UP000190834"/>
    </source>
</evidence>
<name>A0A1T4KPC3_VIBCI</name>
<feature type="modified residue" description="N6-(pyridoxal phosphate)lysine" evidence="5">
    <location>
        <position position="203"/>
    </location>
</feature>
<comment type="similarity">
    <text evidence="2 6">Belongs to the trans-sulfuration enzymes family.</text>
</comment>
<dbReference type="InterPro" id="IPR000277">
    <property type="entry name" value="Cys/Met-Metab_PyrdxlP-dep_enz"/>
</dbReference>
<accession>A0A1T4KPC3</accession>
<keyword evidence="3" id="KW-0808">Transferase</keyword>